<evidence type="ECO:0000256" key="5">
    <source>
        <dbReference type="ARBA" id="ARBA00023136"/>
    </source>
</evidence>
<evidence type="ECO:0000259" key="9">
    <source>
        <dbReference type="Pfam" id="PF12704"/>
    </source>
</evidence>
<comment type="similarity">
    <text evidence="6">Belongs to the ABC-4 integral membrane protein family.</text>
</comment>
<sequence length="783" mass="88035">MMKNKVFIIINVCGLSIALACCIISFLALEYDTTFDAIHRDRTSIYRVSSVQTFENELTRVGYAPLPLGDVIDKTIPDVSRTTRYLYSGSNFKRDNDLFAANLAYVDPAFFEMFSFDFIAGHPADLRDKASVFISESMAVRLFRTPSEAFGKTITQVYGGELKEVKISGIFREPAANSSFHRRDGSAYMNAESFRDEYKDIRADDWRYETTLYVQITDPGRVAGVQKQLQPYTENNNRVREDFRIHEFVLDPFATLAYDDRDEQVRAATWAAPPLAAIIGSVIMAILILLIACFNLTNTAIAISTGRLKEIGLRKVMGSLRIQLIVQFIGETTCICFLALMLSLGITDMLIEGWNIMTDNNIHLTNHYLQNPAFIGFLVSILLTTGIVAGSYPAFYISRFEPVTILKGKLRFAGTNYFTRTLLGLQFTISLIAVISAVAFMQNAQYQRAYDLGFDVRGAIVVPVNDQSEFETYRNALQGNPDILAIAGARTGIFSEHTHEPVRHETLPIEADIIEVGDNYLQAMDVKLEEGRDFRKDSQTDLKESVIITRKFADRFKWTDPIGKEILWRDTIRLTVVGVVKDVYTHGLWHEMEPMMIRYVKADDYKQLVVSAGAGSVAKVNTYLAGQWNEVFPHRLYPGRMLVSSLQQVDRLNVSIMYSYAFLGIVAMLLSATGLFTLLSLNIIKRTKELGIRKILGASTMSISRMVNTEFAIILLVASLLGGLASATWTNVIMRAIWKYYQAANIVTYGVGIGLLLLIAWLTVGYKAWHLARINPVDTLRDE</sequence>
<evidence type="ECO:0000256" key="4">
    <source>
        <dbReference type="ARBA" id="ARBA00022989"/>
    </source>
</evidence>
<gene>
    <name evidence="10" type="ORF">KK078_02835</name>
</gene>
<evidence type="ECO:0000313" key="10">
    <source>
        <dbReference type="EMBL" id="MBT1685473.1"/>
    </source>
</evidence>
<reference evidence="10 11" key="1">
    <citation type="submission" date="2021-05" db="EMBL/GenBank/DDBJ databases">
        <title>A Polyphasic approach of four new species of the genus Ohtaekwangia: Ohtaekwangia histidinii sp. nov., Ohtaekwangia cretensis sp. nov., Ohtaekwangia indiensis sp. nov., Ohtaekwangia reichenbachii sp. nov. from diverse environment.</title>
        <authorList>
            <person name="Octaviana S."/>
        </authorList>
    </citation>
    <scope>NUCLEOTIDE SEQUENCE [LARGE SCALE GENOMIC DNA]</scope>
    <source>
        <strain evidence="10 11">PWU37</strain>
    </source>
</reference>
<feature type="transmembrane region" description="Helical" evidence="7">
    <location>
        <begin position="417"/>
        <end position="441"/>
    </location>
</feature>
<feature type="transmembrane region" description="Helical" evidence="7">
    <location>
        <begin position="7"/>
        <end position="29"/>
    </location>
</feature>
<keyword evidence="4 7" id="KW-1133">Transmembrane helix</keyword>
<keyword evidence="5 7" id="KW-0472">Membrane</keyword>
<dbReference type="Pfam" id="PF12704">
    <property type="entry name" value="MacB_PCD"/>
    <property type="match status" value="2"/>
</dbReference>
<feature type="transmembrane region" description="Helical" evidence="7">
    <location>
        <begin position="711"/>
        <end position="734"/>
    </location>
</feature>
<feature type="domain" description="MacB-like periplasmic core" evidence="9">
    <location>
        <begin position="428"/>
        <end position="584"/>
    </location>
</feature>
<dbReference type="PANTHER" id="PTHR30572">
    <property type="entry name" value="MEMBRANE COMPONENT OF TRANSPORTER-RELATED"/>
    <property type="match status" value="1"/>
</dbReference>
<evidence type="ECO:0000313" key="11">
    <source>
        <dbReference type="Proteomes" id="UP001319180"/>
    </source>
</evidence>
<comment type="subcellular location">
    <subcellularLocation>
        <location evidence="1">Cell membrane</location>
        <topology evidence="1">Multi-pass membrane protein</topology>
    </subcellularLocation>
</comment>
<dbReference type="InterPro" id="IPR050250">
    <property type="entry name" value="Macrolide_Exporter_MacB"/>
</dbReference>
<dbReference type="EMBL" id="JAHESC010000003">
    <property type="protein sequence ID" value="MBT1685473.1"/>
    <property type="molecule type" value="Genomic_DNA"/>
</dbReference>
<dbReference type="Proteomes" id="UP001319180">
    <property type="component" value="Unassembled WGS sequence"/>
</dbReference>
<dbReference type="InterPro" id="IPR003838">
    <property type="entry name" value="ABC3_permease_C"/>
</dbReference>
<feature type="transmembrane region" description="Helical" evidence="7">
    <location>
        <begin position="373"/>
        <end position="396"/>
    </location>
</feature>
<feature type="transmembrane region" description="Helical" evidence="7">
    <location>
        <begin position="324"/>
        <end position="346"/>
    </location>
</feature>
<evidence type="ECO:0000256" key="2">
    <source>
        <dbReference type="ARBA" id="ARBA00022475"/>
    </source>
</evidence>
<feature type="transmembrane region" description="Helical" evidence="7">
    <location>
        <begin position="275"/>
        <end position="303"/>
    </location>
</feature>
<keyword evidence="2" id="KW-1003">Cell membrane</keyword>
<dbReference type="RefSeq" id="WP_254088723.1">
    <property type="nucleotide sequence ID" value="NZ_JAHESC010000003.1"/>
</dbReference>
<evidence type="ECO:0000256" key="3">
    <source>
        <dbReference type="ARBA" id="ARBA00022692"/>
    </source>
</evidence>
<dbReference type="PROSITE" id="PS51257">
    <property type="entry name" value="PROKAR_LIPOPROTEIN"/>
    <property type="match status" value="1"/>
</dbReference>
<feature type="transmembrane region" description="Helical" evidence="7">
    <location>
        <begin position="657"/>
        <end position="684"/>
    </location>
</feature>
<feature type="domain" description="MacB-like periplasmic core" evidence="9">
    <location>
        <begin position="9"/>
        <end position="231"/>
    </location>
</feature>
<dbReference type="PANTHER" id="PTHR30572:SF4">
    <property type="entry name" value="ABC TRANSPORTER PERMEASE YTRF"/>
    <property type="match status" value="1"/>
</dbReference>
<keyword evidence="11" id="KW-1185">Reference proteome</keyword>
<dbReference type="GO" id="GO:0022857">
    <property type="term" value="F:transmembrane transporter activity"/>
    <property type="evidence" value="ECO:0007669"/>
    <property type="project" value="TreeGrafter"/>
</dbReference>
<dbReference type="InterPro" id="IPR025857">
    <property type="entry name" value="MacB_PCD"/>
</dbReference>
<accession>A0AAP2D544</accession>
<dbReference type="AlphaFoldDB" id="A0AAP2D544"/>
<comment type="caution">
    <text evidence="10">The sequence shown here is derived from an EMBL/GenBank/DDBJ whole genome shotgun (WGS) entry which is preliminary data.</text>
</comment>
<proteinExistence type="inferred from homology"/>
<organism evidence="10 11">
    <name type="scientific">Dawidia soli</name>
    <dbReference type="NCBI Taxonomy" id="2782352"/>
    <lineage>
        <taxon>Bacteria</taxon>
        <taxon>Pseudomonadati</taxon>
        <taxon>Bacteroidota</taxon>
        <taxon>Cytophagia</taxon>
        <taxon>Cytophagales</taxon>
        <taxon>Chryseotaleaceae</taxon>
        <taxon>Dawidia</taxon>
    </lineage>
</organism>
<dbReference type="Pfam" id="PF02687">
    <property type="entry name" value="FtsX"/>
    <property type="match status" value="2"/>
</dbReference>
<name>A0AAP2D544_9BACT</name>
<evidence type="ECO:0000256" key="1">
    <source>
        <dbReference type="ARBA" id="ARBA00004651"/>
    </source>
</evidence>
<feature type="transmembrane region" description="Helical" evidence="7">
    <location>
        <begin position="746"/>
        <end position="764"/>
    </location>
</feature>
<feature type="domain" description="ABC3 transporter permease C-terminal" evidence="8">
    <location>
        <begin position="662"/>
        <end position="776"/>
    </location>
</feature>
<feature type="domain" description="ABC3 transporter permease C-terminal" evidence="8">
    <location>
        <begin position="283"/>
        <end position="401"/>
    </location>
</feature>
<protein>
    <submittedName>
        <fullName evidence="10">ABC transporter permease</fullName>
    </submittedName>
</protein>
<evidence type="ECO:0000256" key="6">
    <source>
        <dbReference type="ARBA" id="ARBA00038076"/>
    </source>
</evidence>
<keyword evidence="3 7" id="KW-0812">Transmembrane</keyword>
<evidence type="ECO:0000259" key="8">
    <source>
        <dbReference type="Pfam" id="PF02687"/>
    </source>
</evidence>
<evidence type="ECO:0000256" key="7">
    <source>
        <dbReference type="SAM" id="Phobius"/>
    </source>
</evidence>
<dbReference type="GO" id="GO:0005886">
    <property type="term" value="C:plasma membrane"/>
    <property type="evidence" value="ECO:0007669"/>
    <property type="project" value="UniProtKB-SubCell"/>
</dbReference>